<dbReference type="Pfam" id="PF06985">
    <property type="entry name" value="HET"/>
    <property type="match status" value="1"/>
</dbReference>
<feature type="domain" description="Heterokaryon incompatibility" evidence="7">
    <location>
        <begin position="22"/>
        <end position="109"/>
    </location>
</feature>
<keyword evidence="1 4" id="KW-0853">WD repeat</keyword>
<feature type="coiled-coil region" evidence="5">
    <location>
        <begin position="562"/>
        <end position="617"/>
    </location>
</feature>
<feature type="repeat" description="WD" evidence="4">
    <location>
        <begin position="993"/>
        <end position="1034"/>
    </location>
</feature>
<dbReference type="Gene3D" id="2.130.10.10">
    <property type="entry name" value="YVTN repeat-like/Quinoprotein amine dehydrogenase"/>
    <property type="match status" value="3"/>
</dbReference>
<protein>
    <recommendedName>
        <fullName evidence="11">Heterokaryon incompatibility domain-containing protein</fullName>
    </recommendedName>
</protein>
<accession>A0A2T3Z5V0</accession>
<evidence type="ECO:0000313" key="9">
    <source>
        <dbReference type="EMBL" id="PTB40174.1"/>
    </source>
</evidence>
<dbReference type="PRINTS" id="PR00320">
    <property type="entry name" value="GPROTEINBRPT"/>
</dbReference>
<dbReference type="STRING" id="1042311.A0A2T3Z5V0"/>
<dbReference type="Pfam" id="PF26640">
    <property type="entry name" value="DUF8212"/>
    <property type="match status" value="1"/>
</dbReference>
<dbReference type="SMART" id="SM00248">
    <property type="entry name" value="ANK"/>
    <property type="match status" value="3"/>
</dbReference>
<dbReference type="AlphaFoldDB" id="A0A2T3Z5V0"/>
<dbReference type="PROSITE" id="PS50297">
    <property type="entry name" value="ANK_REP_REGION"/>
    <property type="match status" value="1"/>
</dbReference>
<dbReference type="PANTHER" id="PTHR10622">
    <property type="entry name" value="HET DOMAIN-CONTAINING PROTEIN"/>
    <property type="match status" value="1"/>
</dbReference>
<evidence type="ECO:0008006" key="11">
    <source>
        <dbReference type="Google" id="ProtNLM"/>
    </source>
</evidence>
<evidence type="ECO:0000256" key="3">
    <source>
        <dbReference type="PROSITE-ProRule" id="PRU00023"/>
    </source>
</evidence>
<dbReference type="PROSITE" id="PS00678">
    <property type="entry name" value="WD_REPEATS_1"/>
    <property type="match status" value="5"/>
</dbReference>
<keyword evidence="6" id="KW-0812">Transmembrane</keyword>
<feature type="repeat" description="WD" evidence="4">
    <location>
        <begin position="909"/>
        <end position="950"/>
    </location>
</feature>
<evidence type="ECO:0000259" key="7">
    <source>
        <dbReference type="Pfam" id="PF06985"/>
    </source>
</evidence>
<dbReference type="InterPro" id="IPR058525">
    <property type="entry name" value="DUF8212"/>
</dbReference>
<name>A0A2T3Z5V0_TRIA4</name>
<dbReference type="SUPFAM" id="SSF48403">
    <property type="entry name" value="Ankyrin repeat"/>
    <property type="match status" value="1"/>
</dbReference>
<feature type="transmembrane region" description="Helical" evidence="6">
    <location>
        <begin position="204"/>
        <end position="221"/>
    </location>
</feature>
<dbReference type="Gene3D" id="1.25.40.20">
    <property type="entry name" value="Ankyrin repeat-containing domain"/>
    <property type="match status" value="1"/>
</dbReference>
<dbReference type="Pfam" id="PF00400">
    <property type="entry name" value="WD40"/>
    <property type="match status" value="6"/>
</dbReference>
<dbReference type="InterPro" id="IPR036770">
    <property type="entry name" value="Ankyrin_rpt-contain_sf"/>
</dbReference>
<dbReference type="InterPro" id="IPR020472">
    <property type="entry name" value="WD40_PAC1"/>
</dbReference>
<evidence type="ECO:0000259" key="8">
    <source>
        <dbReference type="Pfam" id="PF26640"/>
    </source>
</evidence>
<dbReference type="SMART" id="SM00320">
    <property type="entry name" value="WD40"/>
    <property type="match status" value="7"/>
</dbReference>
<dbReference type="InterPro" id="IPR010730">
    <property type="entry name" value="HET"/>
</dbReference>
<dbReference type="InterPro" id="IPR001680">
    <property type="entry name" value="WD40_rpt"/>
</dbReference>
<feature type="repeat" description="WD" evidence="4">
    <location>
        <begin position="951"/>
        <end position="992"/>
    </location>
</feature>
<dbReference type="InterPro" id="IPR019775">
    <property type="entry name" value="WD40_repeat_CS"/>
</dbReference>
<reference evidence="9 10" key="1">
    <citation type="submission" date="2016-07" db="EMBL/GenBank/DDBJ databases">
        <title>Multiple horizontal gene transfer events from other fungi enriched the ability of initially mycotrophic Trichoderma (Ascomycota) to feed on dead plant biomass.</title>
        <authorList>
            <consortium name="DOE Joint Genome Institute"/>
            <person name="Aerts A."/>
            <person name="Atanasova L."/>
            <person name="Chenthamara K."/>
            <person name="Zhang J."/>
            <person name="Grujic M."/>
            <person name="Henrissat B."/>
            <person name="Kuo A."/>
            <person name="Salamov A."/>
            <person name="Lipzen A."/>
            <person name="Labutti K."/>
            <person name="Barry K."/>
            <person name="Miao Y."/>
            <person name="Rahimi M.J."/>
            <person name="Shen Q."/>
            <person name="Grigoriev I.V."/>
            <person name="Kubicek C.P."/>
            <person name="Druzhinina I.S."/>
        </authorList>
    </citation>
    <scope>NUCLEOTIDE SEQUENCE [LARGE SCALE GENOMIC DNA]</scope>
    <source>
        <strain evidence="9 10">CBS 433.97</strain>
    </source>
</reference>
<gene>
    <name evidence="9" type="ORF">M441DRAFT_58989</name>
</gene>
<keyword evidence="5" id="KW-0175">Coiled coil</keyword>
<feature type="repeat" description="ANK" evidence="3">
    <location>
        <begin position="717"/>
        <end position="739"/>
    </location>
</feature>
<feature type="repeat" description="WD" evidence="4">
    <location>
        <begin position="825"/>
        <end position="866"/>
    </location>
</feature>
<keyword evidence="6" id="KW-0472">Membrane</keyword>
<evidence type="ECO:0000256" key="5">
    <source>
        <dbReference type="SAM" id="Coils"/>
    </source>
</evidence>
<keyword evidence="3" id="KW-0040">ANK repeat</keyword>
<sequence length="1106" mass="124064">MRLINTETLKLEEFSDDKPPSYAILSHTWGPDFEELTFSDVKNGITDKPGIGSIKFRECCKQAKANSINYAWIDTCCIDKANLVELGEAINSMFRWYSLATVCYAYLSDVPDGDDPSDQASKFRTSRWFKRGWTLQELLAPKHLRFYNSNWHCIGTKGSRSTLIQEITQIPRQFILGVAELHTASVAQRMSWAARRETKRAEDLAYCLLGIFGITMPMIYGEGGKEAFFRLQEQIMKTTRDDSILAWGLHKDSSISNFQKFVGGDMFIYGDILAAAPSDFENSGHIVTREQATNPLHSLDIFGGSLRVYLPLLTIDNTSETFGLLSCGPKLDTRQVTAIPLAKITSAAANEYVRPKGASAILHPKPSSDVLPELIHVKKDGQKNISTKNQQYLFYDEDVFAKIGLVIIDVVPRACWDDQLTLISQTNILNNNDPGQILIRFRQNKEQSLDFVIVIDFHQPNSRTDQLCCVFTCHRKTALDEIAGKFDRKTLLALRQANASNEHVHLRIELEPMEGNITSITPKAMASPSSYTINATMALENLDTVLVSTRLLWERKKNDTYIKELSQRAEDIKSRLGYIEEERGAIEGEVKQLKAKKRLLVKEQQKKFQEMQRLEEKQGHMRKRQNEIAERVVYKKKRLNEYYHTKGCEDGWTQLHSAMEIDDMDIMNLLFDGTTDIIAADKRWARWITASRKGNVDEIRSLLDTDETELEHKDGIFGRTPLAWASMNGHRDVVKLLLDTEKVDIHSEDKYGGTPLRWALERGYYNIVQLMLPRDKPDFLRKLRGHIDFVCSVAFSHDSKLLASGSEDFTAKLWDSTTGECLNTLQGHNHNIEYVAFSHDSKLVASASYDKTIKLWDSTTGKCLHTCQGHSGGIQSVTFSHDSKLVASASLDSTIKLWNSTTGECLNTFQGHNGSVYSVAFSHDSKLVASGSGDSTIKLWDSTTGECLHTFHGHSSIVCSAAFSHDSKLVASASCDTTIKLWDSTTGECLHTFLGHSDFVCSVAFSHDSKLIASGSEDGIAKLWASTTGECLYTLEDGYVGHCSAPFSHDSKLLVGVGGKDILIWDISIVHDLVTSSWYQDYSAARAKEIPQEKSEKEIETGIKNG</sequence>
<dbReference type="PROSITE" id="PS50294">
    <property type="entry name" value="WD_REPEATS_REGION"/>
    <property type="match status" value="6"/>
</dbReference>
<dbReference type="Pfam" id="PF12796">
    <property type="entry name" value="Ank_2"/>
    <property type="match status" value="1"/>
</dbReference>
<feature type="repeat" description="ANK" evidence="3">
    <location>
        <begin position="650"/>
        <end position="682"/>
    </location>
</feature>
<dbReference type="PROSITE" id="PS50088">
    <property type="entry name" value="ANK_REPEAT"/>
    <property type="match status" value="2"/>
</dbReference>
<dbReference type="SUPFAM" id="SSF50978">
    <property type="entry name" value="WD40 repeat-like"/>
    <property type="match status" value="1"/>
</dbReference>
<evidence type="ECO:0000256" key="6">
    <source>
        <dbReference type="SAM" id="Phobius"/>
    </source>
</evidence>
<evidence type="ECO:0000256" key="1">
    <source>
        <dbReference type="ARBA" id="ARBA00022574"/>
    </source>
</evidence>
<dbReference type="InterPro" id="IPR015943">
    <property type="entry name" value="WD40/YVTN_repeat-like_dom_sf"/>
</dbReference>
<feature type="repeat" description="WD" evidence="4">
    <location>
        <begin position="867"/>
        <end position="908"/>
    </location>
</feature>
<dbReference type="OrthoDB" id="194358at2759"/>
<feature type="domain" description="DUF8212" evidence="8">
    <location>
        <begin position="227"/>
        <end position="286"/>
    </location>
</feature>
<keyword evidence="2" id="KW-0677">Repeat</keyword>
<keyword evidence="6" id="KW-1133">Transmembrane helix</keyword>
<dbReference type="EMBL" id="KZ679263">
    <property type="protein sequence ID" value="PTB40174.1"/>
    <property type="molecule type" value="Genomic_DNA"/>
</dbReference>
<proteinExistence type="predicted"/>
<dbReference type="Proteomes" id="UP000240493">
    <property type="component" value="Unassembled WGS sequence"/>
</dbReference>
<evidence type="ECO:0000313" key="10">
    <source>
        <dbReference type="Proteomes" id="UP000240493"/>
    </source>
</evidence>
<evidence type="ECO:0000256" key="2">
    <source>
        <dbReference type="ARBA" id="ARBA00022737"/>
    </source>
</evidence>
<dbReference type="PANTHER" id="PTHR10622:SF10">
    <property type="entry name" value="HET DOMAIN-CONTAINING PROTEIN"/>
    <property type="match status" value="1"/>
</dbReference>
<dbReference type="CDD" id="cd00200">
    <property type="entry name" value="WD40"/>
    <property type="match status" value="1"/>
</dbReference>
<evidence type="ECO:0000256" key="4">
    <source>
        <dbReference type="PROSITE-ProRule" id="PRU00221"/>
    </source>
</evidence>
<organism evidence="9 10">
    <name type="scientific">Trichoderma asperellum (strain ATCC 204424 / CBS 433.97 / NBRC 101777)</name>
    <dbReference type="NCBI Taxonomy" id="1042311"/>
    <lineage>
        <taxon>Eukaryota</taxon>
        <taxon>Fungi</taxon>
        <taxon>Dikarya</taxon>
        <taxon>Ascomycota</taxon>
        <taxon>Pezizomycotina</taxon>
        <taxon>Sordariomycetes</taxon>
        <taxon>Hypocreomycetidae</taxon>
        <taxon>Hypocreales</taxon>
        <taxon>Hypocreaceae</taxon>
        <taxon>Trichoderma</taxon>
    </lineage>
</organism>
<feature type="repeat" description="WD" evidence="4">
    <location>
        <begin position="783"/>
        <end position="824"/>
    </location>
</feature>
<dbReference type="InterPro" id="IPR002110">
    <property type="entry name" value="Ankyrin_rpt"/>
</dbReference>
<keyword evidence="10" id="KW-1185">Reference proteome</keyword>
<dbReference type="InterPro" id="IPR036322">
    <property type="entry name" value="WD40_repeat_dom_sf"/>
</dbReference>
<dbReference type="PROSITE" id="PS50082">
    <property type="entry name" value="WD_REPEATS_2"/>
    <property type="match status" value="6"/>
</dbReference>